<evidence type="ECO:0000313" key="2">
    <source>
        <dbReference type="EMBL" id="CAH3142199.1"/>
    </source>
</evidence>
<protein>
    <submittedName>
        <fullName evidence="2">Uncharacterized protein</fullName>
    </submittedName>
</protein>
<reference evidence="2 3" key="1">
    <citation type="submission" date="2022-05" db="EMBL/GenBank/DDBJ databases">
        <authorList>
            <consortium name="Genoscope - CEA"/>
            <person name="William W."/>
        </authorList>
    </citation>
    <scope>NUCLEOTIDE SEQUENCE [LARGE SCALE GENOMIC DNA]</scope>
</reference>
<gene>
    <name evidence="2" type="ORF">PLOB_00042203</name>
</gene>
<keyword evidence="3" id="KW-1185">Reference proteome</keyword>
<dbReference type="EMBL" id="CALNXK010000068">
    <property type="protein sequence ID" value="CAH3142199.1"/>
    <property type="molecule type" value="Genomic_DNA"/>
</dbReference>
<proteinExistence type="predicted"/>
<accession>A0ABN8PGB0</accession>
<feature type="compositionally biased region" description="Polar residues" evidence="1">
    <location>
        <begin position="99"/>
        <end position="124"/>
    </location>
</feature>
<feature type="non-terminal residue" evidence="2">
    <location>
        <position position="1"/>
    </location>
</feature>
<sequence length="124" mass="14539">KDLTNKKQESVKGYQDCNFTVDVGEEFFIFKKIGSKGRAFKVTNTKGQLGHLERTLVLTLWPFKDGMKWRFRFFFKLHFYSLQRLENRHLVEPVLPDETTPTMKGRVSQNWTSEEVPASYSTAK</sequence>
<feature type="region of interest" description="Disordered" evidence="1">
    <location>
        <begin position="96"/>
        <end position="124"/>
    </location>
</feature>
<comment type="caution">
    <text evidence="2">The sequence shown here is derived from an EMBL/GenBank/DDBJ whole genome shotgun (WGS) entry which is preliminary data.</text>
</comment>
<evidence type="ECO:0000313" key="3">
    <source>
        <dbReference type="Proteomes" id="UP001159405"/>
    </source>
</evidence>
<name>A0ABN8PGB0_9CNID</name>
<organism evidence="2 3">
    <name type="scientific">Porites lobata</name>
    <dbReference type="NCBI Taxonomy" id="104759"/>
    <lineage>
        <taxon>Eukaryota</taxon>
        <taxon>Metazoa</taxon>
        <taxon>Cnidaria</taxon>
        <taxon>Anthozoa</taxon>
        <taxon>Hexacorallia</taxon>
        <taxon>Scleractinia</taxon>
        <taxon>Fungiina</taxon>
        <taxon>Poritidae</taxon>
        <taxon>Porites</taxon>
    </lineage>
</organism>
<evidence type="ECO:0000256" key="1">
    <source>
        <dbReference type="SAM" id="MobiDB-lite"/>
    </source>
</evidence>
<dbReference type="Proteomes" id="UP001159405">
    <property type="component" value="Unassembled WGS sequence"/>
</dbReference>